<dbReference type="InterPro" id="IPR019826">
    <property type="entry name" value="Carboxylesterase_B_AS"/>
</dbReference>
<dbReference type="PANTHER" id="PTHR43142:SF1">
    <property type="entry name" value="CARBOXYLIC ESTER HYDROLASE"/>
    <property type="match status" value="1"/>
</dbReference>
<evidence type="ECO:0000256" key="4">
    <source>
        <dbReference type="ARBA" id="ARBA00023157"/>
    </source>
</evidence>
<feature type="signal peptide" evidence="6">
    <location>
        <begin position="1"/>
        <end position="23"/>
    </location>
</feature>
<dbReference type="PANTHER" id="PTHR43142">
    <property type="entry name" value="CARBOXYLIC ESTER HYDROLASE"/>
    <property type="match status" value="1"/>
</dbReference>
<dbReference type="Proteomes" id="UP001652740">
    <property type="component" value="Unplaced"/>
</dbReference>
<evidence type="ECO:0000313" key="9">
    <source>
        <dbReference type="RefSeq" id="XP_026749562.2"/>
    </source>
</evidence>
<dbReference type="Pfam" id="PF00135">
    <property type="entry name" value="COesterase"/>
    <property type="match status" value="1"/>
</dbReference>
<dbReference type="Gene3D" id="3.40.50.1820">
    <property type="entry name" value="alpha/beta hydrolase"/>
    <property type="match status" value="1"/>
</dbReference>
<accession>A0A6J1WH31</accession>
<dbReference type="InterPro" id="IPR002018">
    <property type="entry name" value="CarbesteraseB"/>
</dbReference>
<comment type="similarity">
    <text evidence="1 6">Belongs to the type-B carboxylesterase/lipase family.</text>
</comment>
<dbReference type="RefSeq" id="XP_026749562.2">
    <property type="nucleotide sequence ID" value="XM_026893761.2"/>
</dbReference>
<evidence type="ECO:0000256" key="6">
    <source>
        <dbReference type="RuleBase" id="RU361235"/>
    </source>
</evidence>
<evidence type="ECO:0000313" key="8">
    <source>
        <dbReference type="Proteomes" id="UP001652740"/>
    </source>
</evidence>
<evidence type="ECO:0000256" key="2">
    <source>
        <dbReference type="ARBA" id="ARBA00022487"/>
    </source>
</evidence>
<evidence type="ECO:0000259" key="7">
    <source>
        <dbReference type="Pfam" id="PF00135"/>
    </source>
</evidence>
<keyword evidence="5" id="KW-0325">Glycoprotein</keyword>
<name>A0A6J1WH31_GALME</name>
<organism evidence="8 9">
    <name type="scientific">Galleria mellonella</name>
    <name type="common">Greater wax moth</name>
    <dbReference type="NCBI Taxonomy" id="7137"/>
    <lineage>
        <taxon>Eukaryota</taxon>
        <taxon>Metazoa</taxon>
        <taxon>Ecdysozoa</taxon>
        <taxon>Arthropoda</taxon>
        <taxon>Hexapoda</taxon>
        <taxon>Insecta</taxon>
        <taxon>Pterygota</taxon>
        <taxon>Neoptera</taxon>
        <taxon>Endopterygota</taxon>
        <taxon>Lepidoptera</taxon>
        <taxon>Glossata</taxon>
        <taxon>Ditrysia</taxon>
        <taxon>Pyraloidea</taxon>
        <taxon>Pyralidae</taxon>
        <taxon>Galleriinae</taxon>
        <taxon>Galleria</taxon>
    </lineage>
</organism>
<feature type="domain" description="Carboxylesterase type B" evidence="7">
    <location>
        <begin position="22"/>
        <end position="529"/>
    </location>
</feature>
<dbReference type="EC" id="3.1.1.-" evidence="6"/>
<evidence type="ECO:0000256" key="1">
    <source>
        <dbReference type="ARBA" id="ARBA00005964"/>
    </source>
</evidence>
<dbReference type="PROSITE" id="PS00122">
    <property type="entry name" value="CARBOXYLESTERASE_B_1"/>
    <property type="match status" value="1"/>
</dbReference>
<dbReference type="SUPFAM" id="SSF53474">
    <property type="entry name" value="alpha/beta-Hydrolases"/>
    <property type="match status" value="1"/>
</dbReference>
<evidence type="ECO:0000256" key="5">
    <source>
        <dbReference type="ARBA" id="ARBA00023180"/>
    </source>
</evidence>
<gene>
    <name evidence="9" type="primary">LOC113510312</name>
</gene>
<protein>
    <recommendedName>
        <fullName evidence="6">Carboxylic ester hydrolase</fullName>
        <ecNumber evidence="6">3.1.1.-</ecNumber>
    </recommendedName>
</protein>
<keyword evidence="8" id="KW-1185">Reference proteome</keyword>
<keyword evidence="6" id="KW-0732">Signal</keyword>
<dbReference type="GeneID" id="113510312"/>
<keyword evidence="4" id="KW-1015">Disulfide bond</keyword>
<reference evidence="9" key="1">
    <citation type="submission" date="2025-08" db="UniProtKB">
        <authorList>
            <consortium name="RefSeq"/>
        </authorList>
    </citation>
    <scope>IDENTIFICATION</scope>
    <source>
        <tissue evidence="9">Whole larvae</tissue>
    </source>
</reference>
<keyword evidence="3 6" id="KW-0378">Hydrolase</keyword>
<evidence type="ECO:0000256" key="3">
    <source>
        <dbReference type="ARBA" id="ARBA00022801"/>
    </source>
</evidence>
<sequence>MRHAKKLVLFTLFAMNLIEQPAPEVTIEQGTLSGKINTEGTVFEYIGIPYAVVNITNRFQAPLPPPTWKGVYQAVDEIYSCPQATKYGVMGTEDCLRANVYVPVGAQGPLPVMVFIHGGAFIFGSGGKLLYGPEFLVKHNVILVTFNYRLGALGFICLGIKEAPGNAGLKDQIAALRWIKKNIAAFGGDPDNITIFGESAGAASTSILLASEATDGLFNRAIVQSGSSITNWAINKNPVWVASLLTKELGYDTKDPHEIYNILSKLPYKELIALKPIKPLGLYFDTELLHIPCIEKPLPGVEPVLTDLPYNLLSKKPKNVSVIYGSNNKEGYFLVARETPETLVKKNSHYLFASDLEFDNEDIAAKEAKKVKEFYFGTKGINQGTIMKLVDVYTHLYFEMPTLLETDLMVAANNTIVYNYYFEYSGSRNVLKSRTTFKDDDGACHADELFYLFNSRIWPFSVNRRDKKIVDWITKLWTNFAKYGHPTPDFQSDLPVRWIPSNRENKNFLYINDELKMGSLPNVASYNLWKYMYNNYRRTNLSSYF</sequence>
<dbReference type="InterPro" id="IPR029058">
    <property type="entry name" value="AB_hydrolase_fold"/>
</dbReference>
<feature type="chain" id="PRO_5044966053" description="Carboxylic ester hydrolase" evidence="6">
    <location>
        <begin position="24"/>
        <end position="545"/>
    </location>
</feature>
<keyword evidence="2" id="KW-0719">Serine esterase</keyword>
<proteinExistence type="inferred from homology"/>